<sequence length="123" mass="13214">MLKGCIPLICLVIFLGGCATHLPGSPDHNWLNGKWFAQRGSGWTTELDLKVVDGNKIVGTNTQTSPEGKQGLGDINGEVEGDKVSFKVYFPHSGNTYTYTLLRNGDKLEGRSSTGSASLKKVS</sequence>
<protein>
    <recommendedName>
        <fullName evidence="4">Lipoprotein</fullName>
    </recommendedName>
</protein>
<dbReference type="AlphaFoldDB" id="A0A1F5XYV6"/>
<dbReference type="Proteomes" id="UP000178894">
    <property type="component" value="Unassembled WGS sequence"/>
</dbReference>
<reference evidence="2 3" key="1">
    <citation type="journal article" date="2016" name="Nat. Commun.">
        <title>Thousands of microbial genomes shed light on interconnected biogeochemical processes in an aquifer system.</title>
        <authorList>
            <person name="Anantharaman K."/>
            <person name="Brown C.T."/>
            <person name="Hug L.A."/>
            <person name="Sharon I."/>
            <person name="Castelle C.J."/>
            <person name="Probst A.J."/>
            <person name="Thomas B.C."/>
            <person name="Singh A."/>
            <person name="Wilkins M.J."/>
            <person name="Karaoz U."/>
            <person name="Brodie E.L."/>
            <person name="Williams K.H."/>
            <person name="Hubbard S.S."/>
            <person name="Banfield J.F."/>
        </authorList>
    </citation>
    <scope>NUCLEOTIDE SEQUENCE [LARGE SCALE GENOMIC DNA]</scope>
</reference>
<feature type="signal peptide" evidence="1">
    <location>
        <begin position="1"/>
        <end position="19"/>
    </location>
</feature>
<evidence type="ECO:0000313" key="2">
    <source>
        <dbReference type="EMBL" id="OGF93053.1"/>
    </source>
</evidence>
<name>A0A1F5XYV6_9BACT</name>
<feature type="chain" id="PRO_5009522333" description="Lipoprotein" evidence="1">
    <location>
        <begin position="20"/>
        <end position="123"/>
    </location>
</feature>
<proteinExistence type="predicted"/>
<accession>A0A1F5XYV6</accession>
<comment type="caution">
    <text evidence="2">The sequence shown here is derived from an EMBL/GenBank/DDBJ whole genome shotgun (WGS) entry which is preliminary data.</text>
</comment>
<dbReference type="PROSITE" id="PS51257">
    <property type="entry name" value="PROKAR_LIPOPROTEIN"/>
    <property type="match status" value="1"/>
</dbReference>
<evidence type="ECO:0008006" key="4">
    <source>
        <dbReference type="Google" id="ProtNLM"/>
    </source>
</evidence>
<keyword evidence="1" id="KW-0732">Signal</keyword>
<dbReference type="EMBL" id="MFIQ01000030">
    <property type="protein sequence ID" value="OGF93053.1"/>
    <property type="molecule type" value="Genomic_DNA"/>
</dbReference>
<evidence type="ECO:0000313" key="3">
    <source>
        <dbReference type="Proteomes" id="UP000178894"/>
    </source>
</evidence>
<dbReference type="STRING" id="1798364.A3G54_02770"/>
<evidence type="ECO:0000256" key="1">
    <source>
        <dbReference type="SAM" id="SignalP"/>
    </source>
</evidence>
<gene>
    <name evidence="2" type="ORF">A3G54_02770</name>
</gene>
<organism evidence="2 3">
    <name type="scientific">Candidatus Giovannonibacteria bacterium RIFCSPLOWO2_12_FULL_44_15</name>
    <dbReference type="NCBI Taxonomy" id="1798364"/>
    <lineage>
        <taxon>Bacteria</taxon>
        <taxon>Candidatus Giovannoniibacteriota</taxon>
    </lineage>
</organism>